<dbReference type="InterPro" id="IPR022584">
    <property type="entry name" value="DUF2937"/>
</dbReference>
<organism evidence="2 3">
    <name type="scientific">Agarivorans gilvus</name>
    <dbReference type="NCBI Taxonomy" id="680279"/>
    <lineage>
        <taxon>Bacteria</taxon>
        <taxon>Pseudomonadati</taxon>
        <taxon>Pseudomonadota</taxon>
        <taxon>Gammaproteobacteria</taxon>
        <taxon>Alteromonadales</taxon>
        <taxon>Alteromonadaceae</taxon>
        <taxon>Agarivorans</taxon>
    </lineage>
</organism>
<keyword evidence="1" id="KW-0472">Membrane</keyword>
<gene>
    <name evidence="2" type="ORF">GCM10007414_14400</name>
</gene>
<reference evidence="3" key="1">
    <citation type="journal article" date="2019" name="Int. J. Syst. Evol. Microbiol.">
        <title>The Global Catalogue of Microorganisms (GCM) 10K type strain sequencing project: providing services to taxonomists for standard genome sequencing and annotation.</title>
        <authorList>
            <consortium name="The Broad Institute Genomics Platform"/>
            <consortium name="The Broad Institute Genome Sequencing Center for Infectious Disease"/>
            <person name="Wu L."/>
            <person name="Ma J."/>
        </authorList>
    </citation>
    <scope>NUCLEOTIDE SEQUENCE [LARGE SCALE GENOMIC DNA]</scope>
    <source>
        <strain evidence="3">CGMCC 1.10131</strain>
    </source>
</reference>
<name>A0ABQ1HZT6_9ALTE</name>
<evidence type="ECO:0000256" key="1">
    <source>
        <dbReference type="SAM" id="Phobius"/>
    </source>
</evidence>
<evidence type="ECO:0000313" key="3">
    <source>
        <dbReference type="Proteomes" id="UP000651977"/>
    </source>
</evidence>
<protein>
    <recommendedName>
        <fullName evidence="4">DUF2937 domain-containing protein</fullName>
    </recommendedName>
</protein>
<feature type="transmembrane region" description="Helical" evidence="1">
    <location>
        <begin position="133"/>
        <end position="154"/>
    </location>
</feature>
<accession>A0ABQ1HZT6</accession>
<keyword evidence="1" id="KW-0812">Transmembrane</keyword>
<dbReference type="RefSeq" id="WP_055734459.1">
    <property type="nucleotide sequence ID" value="NZ_BMDY01000007.1"/>
</dbReference>
<evidence type="ECO:0008006" key="4">
    <source>
        <dbReference type="Google" id="ProtNLM"/>
    </source>
</evidence>
<dbReference type="Pfam" id="PF11157">
    <property type="entry name" value="DUF2937"/>
    <property type="match status" value="1"/>
</dbReference>
<keyword evidence="1" id="KW-1133">Transmembrane helix</keyword>
<evidence type="ECO:0000313" key="2">
    <source>
        <dbReference type="EMBL" id="GGB02239.1"/>
    </source>
</evidence>
<sequence length="164" mass="19172">MFINTLDKLVFSILLLASFQLPLLANDYLQLVNGYFLSTQAQVEAYQLNAQRHEYPDVYAMIEDFKRNSNSAVRSDALLKEQTMQEYQRLTDALQIFKHGNWLEKTRFMFSPNNWPLLREVSLNFQPGIPLNVMAVAYSFVTALLVGAILLWPLRRLFRPKRRL</sequence>
<dbReference type="EMBL" id="BMDY01000007">
    <property type="protein sequence ID" value="GGB02239.1"/>
    <property type="molecule type" value="Genomic_DNA"/>
</dbReference>
<comment type="caution">
    <text evidence="2">The sequence shown here is derived from an EMBL/GenBank/DDBJ whole genome shotgun (WGS) entry which is preliminary data.</text>
</comment>
<dbReference type="Proteomes" id="UP000651977">
    <property type="component" value="Unassembled WGS sequence"/>
</dbReference>
<proteinExistence type="predicted"/>
<keyword evidence="3" id="KW-1185">Reference proteome</keyword>